<feature type="domain" description="Major facilitator superfamily (MFS) profile" evidence="6">
    <location>
        <begin position="35"/>
        <end position="517"/>
    </location>
</feature>
<comment type="caution">
    <text evidence="7">The sequence shown here is derived from an EMBL/GenBank/DDBJ whole genome shotgun (WGS) entry which is preliminary data.</text>
</comment>
<dbReference type="EMBL" id="MU620896">
    <property type="protein sequence ID" value="KAI8583472.1"/>
    <property type="molecule type" value="Genomic_DNA"/>
</dbReference>
<keyword evidence="8" id="KW-1185">Reference proteome</keyword>
<evidence type="ECO:0000259" key="6">
    <source>
        <dbReference type="PROSITE" id="PS50850"/>
    </source>
</evidence>
<evidence type="ECO:0000256" key="3">
    <source>
        <dbReference type="ARBA" id="ARBA00022989"/>
    </source>
</evidence>
<dbReference type="InterPro" id="IPR020846">
    <property type="entry name" value="MFS_dom"/>
</dbReference>
<feature type="transmembrane region" description="Helical" evidence="5">
    <location>
        <begin position="397"/>
        <end position="421"/>
    </location>
</feature>
<dbReference type="SUPFAM" id="SSF103473">
    <property type="entry name" value="MFS general substrate transporter"/>
    <property type="match status" value="1"/>
</dbReference>
<dbReference type="GeneID" id="75911469"/>
<feature type="transmembrane region" description="Helical" evidence="5">
    <location>
        <begin position="427"/>
        <end position="448"/>
    </location>
</feature>
<dbReference type="Gene3D" id="1.20.1250.20">
    <property type="entry name" value="MFS general substrate transporter like domains"/>
    <property type="match status" value="1"/>
</dbReference>
<evidence type="ECO:0000256" key="4">
    <source>
        <dbReference type="ARBA" id="ARBA00023136"/>
    </source>
</evidence>
<accession>A0AAD5HGF8</accession>
<protein>
    <recommendedName>
        <fullName evidence="6">Major facilitator superfamily (MFS) profile domain-containing protein</fullName>
    </recommendedName>
</protein>
<dbReference type="PANTHER" id="PTHR23507:SF1">
    <property type="entry name" value="FI18259P1-RELATED"/>
    <property type="match status" value="1"/>
</dbReference>
<dbReference type="Proteomes" id="UP001206595">
    <property type="component" value="Unassembled WGS sequence"/>
</dbReference>
<sequence length="530" mass="57672">MDETQPLLQPPTAQPRQPWYRLSISQSPAKAYYVIPLCAALGMLVGMVQAPLVQFVVSLVCSREAKTLQDTFHIPSTAVFDDIFALSRPREECDADATVQAISSRVLLIIQLCSALLCNYFPLCTTGFYSALSDRHGRRFVFMINALFFMLEAALNIFIARNAASLPIAMLFLSAIIQGSGGAASTVLMCTHAYVADTTSPQKRNILFGRLIAALFSGMSVGPAVGAFIMEKFQTIQVIFTVNFIVFTTWLLVVIFILPESNKNVEQRQVLEPHASTSTDTVAQTDSSPKVGVLAAFSIFFVSRGPNTSRFTLPALVIAHWLMMMQAMGIQVVIVLSATYRFHWTPGNVGAFLSTANAARLLGLLVLLPALSRLNKRLVKRRGERRKGQDMNTDQHISFDVWLVQFGLGLDCIALLLQGLAKSGWTMYFALIFQSSAVVYAAAIKSLLLHLVPPSQAGTVLGAAGMVEASAQLVGPIIMGTAYSAFVKTIPSMPFYIAACALLIGFGLVLTVRPEKQAVRDVAHDTHVVV</sequence>
<keyword evidence="2 5" id="KW-0812">Transmembrane</keyword>
<dbReference type="GO" id="GO:0016020">
    <property type="term" value="C:membrane"/>
    <property type="evidence" value="ECO:0007669"/>
    <property type="project" value="UniProtKB-SubCell"/>
</dbReference>
<dbReference type="InterPro" id="IPR011701">
    <property type="entry name" value="MFS"/>
</dbReference>
<feature type="transmembrane region" description="Helical" evidence="5">
    <location>
        <begin position="166"/>
        <end position="195"/>
    </location>
</feature>
<organism evidence="7 8">
    <name type="scientific">Umbelopsis ramanniana AG</name>
    <dbReference type="NCBI Taxonomy" id="1314678"/>
    <lineage>
        <taxon>Eukaryota</taxon>
        <taxon>Fungi</taxon>
        <taxon>Fungi incertae sedis</taxon>
        <taxon>Mucoromycota</taxon>
        <taxon>Mucoromycotina</taxon>
        <taxon>Umbelopsidomycetes</taxon>
        <taxon>Umbelopsidales</taxon>
        <taxon>Umbelopsidaceae</taxon>
        <taxon>Umbelopsis</taxon>
    </lineage>
</organism>
<gene>
    <name evidence="7" type="ORF">K450DRAFT_223868</name>
</gene>
<evidence type="ECO:0000256" key="2">
    <source>
        <dbReference type="ARBA" id="ARBA00022692"/>
    </source>
</evidence>
<feature type="transmembrane region" description="Helical" evidence="5">
    <location>
        <begin position="236"/>
        <end position="258"/>
    </location>
</feature>
<evidence type="ECO:0000313" key="7">
    <source>
        <dbReference type="EMBL" id="KAI8583472.1"/>
    </source>
</evidence>
<feature type="transmembrane region" description="Helical" evidence="5">
    <location>
        <begin position="460"/>
        <end position="487"/>
    </location>
</feature>
<feature type="transmembrane region" description="Helical" evidence="5">
    <location>
        <begin position="31"/>
        <end position="50"/>
    </location>
</feature>
<name>A0AAD5HGF8_UMBRA</name>
<dbReference type="PANTHER" id="PTHR23507">
    <property type="entry name" value="ZGC:174356"/>
    <property type="match status" value="1"/>
</dbReference>
<dbReference type="Pfam" id="PF07690">
    <property type="entry name" value="MFS_1"/>
    <property type="match status" value="1"/>
</dbReference>
<keyword evidence="4 5" id="KW-0472">Membrane</keyword>
<dbReference type="InterPro" id="IPR036259">
    <property type="entry name" value="MFS_trans_sf"/>
</dbReference>
<keyword evidence="3 5" id="KW-1133">Transmembrane helix</keyword>
<proteinExistence type="predicted"/>
<evidence type="ECO:0000256" key="1">
    <source>
        <dbReference type="ARBA" id="ARBA00004141"/>
    </source>
</evidence>
<reference evidence="7" key="2">
    <citation type="journal article" date="2022" name="Proc. Natl. Acad. Sci. U.S.A.">
        <title>Diploid-dominant life cycles characterize the early evolution of Fungi.</title>
        <authorList>
            <person name="Amses K.R."/>
            <person name="Simmons D.R."/>
            <person name="Longcore J.E."/>
            <person name="Mondo S.J."/>
            <person name="Seto K."/>
            <person name="Jeronimo G.H."/>
            <person name="Bonds A.E."/>
            <person name="Quandt C.A."/>
            <person name="Davis W.J."/>
            <person name="Chang Y."/>
            <person name="Federici B.A."/>
            <person name="Kuo A."/>
            <person name="LaButti K."/>
            <person name="Pangilinan J."/>
            <person name="Andreopoulos W."/>
            <person name="Tritt A."/>
            <person name="Riley R."/>
            <person name="Hundley H."/>
            <person name="Johnson J."/>
            <person name="Lipzen A."/>
            <person name="Barry K."/>
            <person name="Lang B.F."/>
            <person name="Cuomo C.A."/>
            <person name="Buchler N.E."/>
            <person name="Grigoriev I.V."/>
            <person name="Spatafora J.W."/>
            <person name="Stajich J.E."/>
            <person name="James T.Y."/>
        </authorList>
    </citation>
    <scope>NUCLEOTIDE SEQUENCE</scope>
    <source>
        <strain evidence="7">AG</strain>
    </source>
</reference>
<dbReference type="RefSeq" id="XP_051448476.1">
    <property type="nucleotide sequence ID" value="XM_051586121.1"/>
</dbReference>
<dbReference type="PROSITE" id="PS50850">
    <property type="entry name" value="MFS"/>
    <property type="match status" value="1"/>
</dbReference>
<reference evidence="7" key="1">
    <citation type="submission" date="2021-06" db="EMBL/GenBank/DDBJ databases">
        <authorList>
            <consortium name="DOE Joint Genome Institute"/>
            <person name="Mondo S.J."/>
            <person name="Amses K.R."/>
            <person name="Simmons D.R."/>
            <person name="Longcore J.E."/>
            <person name="Seto K."/>
            <person name="Alves G.H."/>
            <person name="Bonds A.E."/>
            <person name="Quandt C.A."/>
            <person name="Davis W.J."/>
            <person name="Chang Y."/>
            <person name="Letcher P.M."/>
            <person name="Powell M.J."/>
            <person name="Kuo A."/>
            <person name="Labutti K."/>
            <person name="Pangilinan J."/>
            <person name="Andreopoulos W."/>
            <person name="Tritt A."/>
            <person name="Riley R."/>
            <person name="Hundley H."/>
            <person name="Johnson J."/>
            <person name="Lipzen A."/>
            <person name="Barry K."/>
            <person name="Berbee M.L."/>
            <person name="Buchler N.E."/>
            <person name="Grigoriev I.V."/>
            <person name="Spatafora J.W."/>
            <person name="Stajich J.E."/>
            <person name="James T.Y."/>
        </authorList>
    </citation>
    <scope>NUCLEOTIDE SEQUENCE</scope>
    <source>
        <strain evidence="7">AG</strain>
    </source>
</reference>
<evidence type="ECO:0000256" key="5">
    <source>
        <dbReference type="SAM" id="Phobius"/>
    </source>
</evidence>
<feature type="transmembrane region" description="Helical" evidence="5">
    <location>
        <begin position="493"/>
        <end position="512"/>
    </location>
</feature>
<feature type="transmembrane region" description="Helical" evidence="5">
    <location>
        <begin position="313"/>
        <end position="338"/>
    </location>
</feature>
<comment type="subcellular location">
    <subcellularLocation>
        <location evidence="1">Membrane</location>
        <topology evidence="1">Multi-pass membrane protein</topology>
    </subcellularLocation>
</comment>
<evidence type="ECO:0000313" key="8">
    <source>
        <dbReference type="Proteomes" id="UP001206595"/>
    </source>
</evidence>
<feature type="transmembrane region" description="Helical" evidence="5">
    <location>
        <begin position="358"/>
        <end position="376"/>
    </location>
</feature>
<feature type="transmembrane region" description="Helical" evidence="5">
    <location>
        <begin position="207"/>
        <end position="230"/>
    </location>
</feature>
<dbReference type="GO" id="GO:0022857">
    <property type="term" value="F:transmembrane transporter activity"/>
    <property type="evidence" value="ECO:0007669"/>
    <property type="project" value="InterPro"/>
</dbReference>
<feature type="transmembrane region" description="Helical" evidence="5">
    <location>
        <begin position="106"/>
        <end position="128"/>
    </location>
</feature>
<dbReference type="AlphaFoldDB" id="A0AAD5HGF8"/>
<feature type="transmembrane region" description="Helical" evidence="5">
    <location>
        <begin position="140"/>
        <end position="160"/>
    </location>
</feature>